<sequence length="166" mass="18713">MRIAQKNIRRLFSLLLTMVLIISITGLQKHFRQCLISGNIDYLIALPGTVDYYTVDFDCQCGPVTNHEQVCETCHANEPFAQNENGCCESGTELIMIDLEYVANASQKTITPKAIDLASTAFNITNEVEEAHEFEHSYKQIDPPPKSRYYGKYVLIAHNQLKIPSA</sequence>
<dbReference type="AlphaFoldDB" id="A0A0S2HZT3"/>
<name>A0A0S2HZT3_9BACT</name>
<dbReference type="KEGG" id="blq:L21SP5_01892"/>
<proteinExistence type="predicted"/>
<gene>
    <name evidence="1" type="ORF">L21SP5_01892</name>
</gene>
<accession>A0A0S2HZT3</accession>
<dbReference type="EMBL" id="CP013118">
    <property type="protein sequence ID" value="ALO15531.1"/>
    <property type="molecule type" value="Genomic_DNA"/>
</dbReference>
<evidence type="ECO:0000313" key="1">
    <source>
        <dbReference type="EMBL" id="ALO15531.1"/>
    </source>
</evidence>
<organism evidence="1 2">
    <name type="scientific">Salinivirga cyanobacteriivorans</name>
    <dbReference type="NCBI Taxonomy" id="1307839"/>
    <lineage>
        <taxon>Bacteria</taxon>
        <taxon>Pseudomonadati</taxon>
        <taxon>Bacteroidota</taxon>
        <taxon>Bacteroidia</taxon>
        <taxon>Bacteroidales</taxon>
        <taxon>Salinivirgaceae</taxon>
        <taxon>Salinivirga</taxon>
    </lineage>
</organism>
<reference evidence="1 2" key="1">
    <citation type="submission" date="2015-11" db="EMBL/GenBank/DDBJ databases">
        <title>Description and complete genome sequence of a novel strain predominating in hypersaline microbial mats and representing a new family of the Bacteriodetes phylum.</title>
        <authorList>
            <person name="Spring S."/>
            <person name="Bunk B."/>
            <person name="Sproer C."/>
            <person name="Klenk H.-P."/>
        </authorList>
    </citation>
    <scope>NUCLEOTIDE SEQUENCE [LARGE SCALE GENOMIC DNA]</scope>
    <source>
        <strain evidence="1 2">L21-Spi-D4</strain>
    </source>
</reference>
<dbReference type="Proteomes" id="UP000064893">
    <property type="component" value="Chromosome"/>
</dbReference>
<evidence type="ECO:0000313" key="2">
    <source>
        <dbReference type="Proteomes" id="UP000064893"/>
    </source>
</evidence>
<keyword evidence="2" id="KW-1185">Reference proteome</keyword>
<protein>
    <submittedName>
        <fullName evidence="1">Uncharacterized protein</fullName>
    </submittedName>
</protein>
<dbReference type="RefSeq" id="WP_157754611.1">
    <property type="nucleotide sequence ID" value="NZ_CP013118.1"/>
</dbReference>
<dbReference type="STRING" id="1307839.L21SP5_01892"/>